<protein>
    <submittedName>
        <fullName evidence="1">Uncharacterized protein</fullName>
    </submittedName>
</protein>
<dbReference type="RefSeq" id="WP_097128120.1">
    <property type="nucleotide sequence ID" value="NZ_OCNH01000003.1"/>
</dbReference>
<sequence>MKWLFLLLLLGSCRQDQAIPNRCGVNDPLTDLPWLQQVASTGVKGLGTSIVQGTYQNQTVYAVYNCGRCFAGPYVTIYRCDGSRICSSSLLDTSSGGCSQIARNLSDKQTLLDD</sequence>
<gene>
    <name evidence="1" type="ORF">SAMN06269250_4261</name>
</gene>
<proteinExistence type="predicted"/>
<evidence type="ECO:0000313" key="1">
    <source>
        <dbReference type="EMBL" id="SOD92922.1"/>
    </source>
</evidence>
<keyword evidence="2" id="KW-1185">Reference proteome</keyword>
<reference evidence="2" key="1">
    <citation type="submission" date="2017-09" db="EMBL/GenBank/DDBJ databases">
        <authorList>
            <person name="Varghese N."/>
            <person name="Submissions S."/>
        </authorList>
    </citation>
    <scope>NUCLEOTIDE SEQUENCE [LARGE SCALE GENOMIC DNA]</scope>
    <source>
        <strain evidence="2">DSM 29961</strain>
    </source>
</reference>
<dbReference type="AlphaFoldDB" id="A0A286GBP9"/>
<name>A0A286GBP9_9BACT</name>
<dbReference type="EMBL" id="OCNH01000003">
    <property type="protein sequence ID" value="SOD92922.1"/>
    <property type="molecule type" value="Genomic_DNA"/>
</dbReference>
<organism evidence="1 2">
    <name type="scientific">Spirosoma fluviale</name>
    <dbReference type="NCBI Taxonomy" id="1597977"/>
    <lineage>
        <taxon>Bacteria</taxon>
        <taxon>Pseudomonadati</taxon>
        <taxon>Bacteroidota</taxon>
        <taxon>Cytophagia</taxon>
        <taxon>Cytophagales</taxon>
        <taxon>Cytophagaceae</taxon>
        <taxon>Spirosoma</taxon>
    </lineage>
</organism>
<dbReference type="OrthoDB" id="1098690at2"/>
<dbReference type="Proteomes" id="UP000219452">
    <property type="component" value="Unassembled WGS sequence"/>
</dbReference>
<evidence type="ECO:0000313" key="2">
    <source>
        <dbReference type="Proteomes" id="UP000219452"/>
    </source>
</evidence>
<accession>A0A286GBP9</accession>